<feature type="compositionally biased region" description="Pro residues" evidence="1">
    <location>
        <begin position="1344"/>
        <end position="1371"/>
    </location>
</feature>
<feature type="compositionally biased region" description="Basic and acidic residues" evidence="1">
    <location>
        <begin position="944"/>
        <end position="992"/>
    </location>
</feature>
<keyword evidence="3" id="KW-1185">Reference proteome</keyword>
<feature type="compositionally biased region" description="Basic and acidic residues" evidence="1">
    <location>
        <begin position="64"/>
        <end position="82"/>
    </location>
</feature>
<comment type="caution">
    <text evidence="2">The sequence shown here is derived from an EMBL/GenBank/DDBJ whole genome shotgun (WGS) entry which is preliminary data.</text>
</comment>
<feature type="compositionally biased region" description="Polar residues" evidence="1">
    <location>
        <begin position="777"/>
        <end position="789"/>
    </location>
</feature>
<feature type="compositionally biased region" description="Basic and acidic residues" evidence="1">
    <location>
        <begin position="1022"/>
        <end position="1032"/>
    </location>
</feature>
<name>A0A3R7LZE7_PENVA</name>
<feature type="compositionally biased region" description="Pro residues" evidence="1">
    <location>
        <begin position="1386"/>
        <end position="1398"/>
    </location>
</feature>
<feature type="compositionally biased region" description="Low complexity" evidence="1">
    <location>
        <begin position="1556"/>
        <end position="1572"/>
    </location>
</feature>
<reference evidence="2 3" key="2">
    <citation type="submission" date="2019-01" db="EMBL/GenBank/DDBJ databases">
        <title>The decoding of complex shrimp genome reveals the adaptation for benthos swimmer, frequently molting mechanism and breeding impact on genome.</title>
        <authorList>
            <person name="Sun Y."/>
            <person name="Gao Y."/>
            <person name="Yu Y."/>
        </authorList>
    </citation>
    <scope>NUCLEOTIDE SEQUENCE [LARGE SCALE GENOMIC DNA]</scope>
    <source>
        <tissue evidence="2">Muscle</tissue>
    </source>
</reference>
<feature type="compositionally biased region" description="Basic and acidic residues" evidence="1">
    <location>
        <begin position="517"/>
        <end position="527"/>
    </location>
</feature>
<feature type="region of interest" description="Disordered" evidence="1">
    <location>
        <begin position="188"/>
        <end position="231"/>
    </location>
</feature>
<sequence>MSPPCPCALSDGAFSRQVGAWPLSSSSDSSRRSLSDAGRKRLSSFPSRQRRMGPAPLASFEDLSMDKTTSDSSPEERTHLPDIGEETSTATTPVTPVAKTALSVPASPRIRVSAASSSSPHETDSKESTPEKELFSGYAKSGFCEDMAADLHSSTEELDADEEEQQRKRRDRACKLAELERREEALRTADLNRKGSSSSVLSDGLLPVTSGHSSRLSSLGSIGSARRSPSPHKMLLETSFCGSRPIQQPSIDLEDPPVTTTKIMNFTVEKIERVKSPMEARPPDIFRSSPSTVLPQRQEDIIMAVEAIPASEFQPSKSEILMAVPPPRKQLEAQTAPRKLDAAKDLQDSTAKPRSPREPKSTQPPKSPQAVPDLKDLPKTSPTPSASSSAAVTATTPEHPNARPSTTPTASPRASRRRRTRGEDIESGSSSPSVSRKSSFSNLFRKSDAVMSPVTPDSPGSSGRKSPFSQFIKSAKKEFRSRSRSRSRSKSRERELEDDTHDRRGVLSIFRPKTKKKDSEKTTKGSEKSVSSSDAKLNEAITNVEFTFNDDGKYQPSSFGLIRQESEMSRAIKEPLRGVPPPSEGEPDAPKHDMISSRDSSYNELSSIMSPDGKTAPAEKAAPPESKDVPEKNREQIDDDDVFEKPAEAKPTIPSPSVERVQKEKVEEPVPEKPHLPPKQKDRPEELTVAAPDQYDADSRSESERESEIEYLKTKAKQQQAAESGVPLDSPDVENKGLVSQDSGEDGELPYVPTTLPTERPLAAPIIPVKERPPHLRTTQSIDRPRSTTPLITGLLEEYKQVAGTPEGEPEKMMINIPQSGPVKVLPTKSPKRQTSKSWEDFCQEGLRSPRQLRKQYREARMRESEDDVPPPLPPKVRSPARSPVSQPPATPPDESPTQDTGSSRGTPDGAKSWINFDEMPEIVLKPVRQIKTVPPRHSSQQKQEQREAKAQPEKAEPQRVVEKVQKDWREPLTQEPRSQEERKPLQEEPRRLPPPLPAPLNHDLLDSDSARTPSEASTPDKSSDRSSDSDKPTSPSSEEGNTVRERLEEIKKGGDEGENSDLERLLAPVNECINRLSSLSSEPSMMERRSPIPDNWADFLLPPQPGRRSRLSSLGSDAGSVGGRSPSPSCMLLETSFCGSAPIDDPAAAEPDVPIPIARKLSGVSLGDLCPFTPRERSPGLIPCADRTSILRGLGRFWLHFHHFSSSTTHSLPISPQPPFLPPTTILSPTISPHLHHPHPLPPPSIPHSPFSPQPTSTILSTISTILSPPTAPFSPSPPPPFSPLHLHSSLHPPPPCFSPPHSALSPPTLLPLSTHLTLSPPTSTILSPSTPYSLQPTSTLSPPTPPSLHPPPPSLHPPPPSSPPTPPFSPLHLIPSSPPTSTLSPPPHPRLSPPPSSSLTHSSTLSPIHPLSSTSIISPPTTTALSPIFLPPRHPPPSLPTISPFSLPTPPPSPLTPPSTSFHPPHPSLHHTSSSLPPHSPIHPLVPLTSIISPHHHPLSAPSFLPLPPPSTLSPHLHPSPHRNPTILSPRDHVSHPLPTPPHLSPPTSPSSPPTLLLSSTHLLPLSTQPQPLPPSPPSSHLDHLPPPHPLSPLFLPPHAPTLLSPHLHHFLPLPPATLSSTHLLPLFSPHLRLSPPTPPLSTHLHASPHSTSLLHLHSFSPHHTLSPPLFSLPPPPTSLPHPTILFPTTTILFPHQFLSPPPPPPFILPHLQLSRHSPSPSSPHPTPTSPPPPPTLYSEDTNSQ</sequence>
<feature type="compositionally biased region" description="Low complexity" evidence="1">
    <location>
        <begin position="1372"/>
        <end position="1385"/>
    </location>
</feature>
<feature type="compositionally biased region" description="Pro residues" evidence="1">
    <location>
        <begin position="886"/>
        <end position="895"/>
    </location>
</feature>
<feature type="compositionally biased region" description="Polar residues" evidence="1">
    <location>
        <begin position="458"/>
        <end position="472"/>
    </location>
</feature>
<feature type="compositionally biased region" description="Basic and acidic residues" evidence="1">
    <location>
        <begin position="490"/>
        <end position="505"/>
    </location>
</feature>
<evidence type="ECO:0000313" key="3">
    <source>
        <dbReference type="Proteomes" id="UP000283509"/>
    </source>
</evidence>
<feature type="compositionally biased region" description="Low complexity" evidence="1">
    <location>
        <begin position="1399"/>
        <end position="1430"/>
    </location>
</feature>
<dbReference type="EMBL" id="QCYY01002813">
    <property type="protein sequence ID" value="ROT67399.1"/>
    <property type="molecule type" value="Genomic_DNA"/>
</dbReference>
<feature type="compositionally biased region" description="Basic and acidic residues" evidence="1">
    <location>
        <begin position="121"/>
        <end position="134"/>
    </location>
</feature>
<feature type="compositionally biased region" description="Pro residues" evidence="1">
    <location>
        <begin position="1540"/>
        <end position="1555"/>
    </location>
</feature>
<gene>
    <name evidence="2" type="ORF">C7M84_014512</name>
</gene>
<feature type="region of interest" description="Disordered" evidence="1">
    <location>
        <begin position="1504"/>
        <end position="1595"/>
    </location>
</feature>
<protein>
    <submittedName>
        <fullName evidence="2">Uncharacterized protein</fullName>
    </submittedName>
</protein>
<feature type="compositionally biased region" description="Basic and acidic residues" evidence="1">
    <location>
        <begin position="697"/>
        <end position="713"/>
    </location>
</feature>
<feature type="compositionally biased region" description="Basic and acidic residues" evidence="1">
    <location>
        <begin position="29"/>
        <end position="39"/>
    </location>
</feature>
<feature type="compositionally biased region" description="Pro residues" evidence="1">
    <location>
        <begin position="1723"/>
        <end position="1738"/>
    </location>
</feature>
<feature type="region of interest" description="Disordered" evidence="1">
    <location>
        <begin position="1082"/>
        <end position="1127"/>
    </location>
</feature>
<feature type="compositionally biased region" description="Basic and acidic residues" evidence="1">
    <location>
        <begin position="625"/>
        <end position="636"/>
    </location>
</feature>
<dbReference type="OrthoDB" id="6428710at2759"/>
<feature type="region of interest" description="Disordered" evidence="1">
    <location>
        <begin position="19"/>
        <end position="134"/>
    </location>
</feature>
<feature type="region of interest" description="Disordered" evidence="1">
    <location>
        <begin position="805"/>
        <end position="1065"/>
    </location>
</feature>
<feature type="region of interest" description="Disordered" evidence="1">
    <location>
        <begin position="1232"/>
        <end position="1258"/>
    </location>
</feature>
<reference evidence="2 3" key="1">
    <citation type="submission" date="2018-04" db="EMBL/GenBank/DDBJ databases">
        <authorList>
            <person name="Zhang X."/>
            <person name="Yuan J."/>
            <person name="Li F."/>
            <person name="Xiang J."/>
        </authorList>
    </citation>
    <scope>NUCLEOTIDE SEQUENCE [LARGE SCALE GENOMIC DNA]</scope>
    <source>
        <tissue evidence="2">Muscle</tissue>
    </source>
</reference>
<feature type="compositionally biased region" description="Pro residues" evidence="1">
    <location>
        <begin position="1241"/>
        <end position="1254"/>
    </location>
</feature>
<feature type="compositionally biased region" description="Basic and acidic residues" evidence="1">
    <location>
        <begin position="660"/>
        <end position="686"/>
    </location>
</feature>
<feature type="compositionally biased region" description="Low complexity" evidence="1">
    <location>
        <begin position="87"/>
        <end position="101"/>
    </location>
</feature>
<feature type="compositionally biased region" description="Basic and acidic residues" evidence="1">
    <location>
        <begin position="1042"/>
        <end position="1056"/>
    </location>
</feature>
<feature type="region of interest" description="Disordered" evidence="1">
    <location>
        <begin position="147"/>
        <end position="173"/>
    </location>
</feature>
<dbReference type="Proteomes" id="UP000283509">
    <property type="component" value="Unassembled WGS sequence"/>
</dbReference>
<feature type="compositionally biased region" description="Low complexity" evidence="1">
    <location>
        <begin position="1472"/>
        <end position="1486"/>
    </location>
</feature>
<feature type="compositionally biased region" description="Low complexity" evidence="1">
    <location>
        <begin position="379"/>
        <end position="413"/>
    </location>
</feature>
<feature type="compositionally biased region" description="Pro residues" evidence="1">
    <location>
        <begin position="1431"/>
        <end position="1441"/>
    </location>
</feature>
<feature type="compositionally biased region" description="Basic and acidic residues" evidence="1">
    <location>
        <begin position="564"/>
        <end position="576"/>
    </location>
</feature>
<feature type="region of interest" description="Disordered" evidence="1">
    <location>
        <begin position="1707"/>
        <end position="1747"/>
    </location>
</feature>
<evidence type="ECO:0000313" key="2">
    <source>
        <dbReference type="EMBL" id="ROT67399.1"/>
    </source>
</evidence>
<organism evidence="2 3">
    <name type="scientific">Penaeus vannamei</name>
    <name type="common">Whiteleg shrimp</name>
    <name type="synonym">Litopenaeus vannamei</name>
    <dbReference type="NCBI Taxonomy" id="6689"/>
    <lineage>
        <taxon>Eukaryota</taxon>
        <taxon>Metazoa</taxon>
        <taxon>Ecdysozoa</taxon>
        <taxon>Arthropoda</taxon>
        <taxon>Crustacea</taxon>
        <taxon>Multicrustacea</taxon>
        <taxon>Malacostraca</taxon>
        <taxon>Eumalacostraca</taxon>
        <taxon>Eucarida</taxon>
        <taxon>Decapoda</taxon>
        <taxon>Dendrobranchiata</taxon>
        <taxon>Penaeoidea</taxon>
        <taxon>Penaeidae</taxon>
        <taxon>Penaeus</taxon>
    </lineage>
</organism>
<evidence type="ECO:0000256" key="1">
    <source>
        <dbReference type="SAM" id="MobiDB-lite"/>
    </source>
</evidence>
<feature type="compositionally biased region" description="Low complexity" evidence="1">
    <location>
        <begin position="1711"/>
        <end position="1722"/>
    </location>
</feature>
<feature type="compositionally biased region" description="Low complexity" evidence="1">
    <location>
        <begin position="195"/>
        <end position="228"/>
    </location>
</feature>
<feature type="compositionally biased region" description="Low complexity" evidence="1">
    <location>
        <begin position="427"/>
        <end position="441"/>
    </location>
</feature>
<feature type="compositionally biased region" description="Pro residues" evidence="1">
    <location>
        <begin position="1449"/>
        <end position="1459"/>
    </location>
</feature>
<feature type="region of interest" description="Disordered" evidence="1">
    <location>
        <begin position="1323"/>
        <end position="1486"/>
    </location>
</feature>
<feature type="compositionally biased region" description="Basic and acidic residues" evidence="1">
    <location>
        <begin position="338"/>
        <end position="347"/>
    </location>
</feature>
<feature type="compositionally biased region" description="Low complexity" evidence="1">
    <location>
        <begin position="1323"/>
        <end position="1343"/>
    </location>
</feature>
<feature type="compositionally biased region" description="Polar residues" evidence="1">
    <location>
        <begin position="597"/>
        <end position="609"/>
    </location>
</feature>
<feature type="region of interest" description="Disordered" evidence="1">
    <location>
        <begin position="312"/>
        <end position="789"/>
    </location>
</feature>
<accession>A0A3R7LZE7</accession>
<feature type="compositionally biased region" description="Polar residues" evidence="1">
    <location>
        <begin position="896"/>
        <end position="906"/>
    </location>
</feature>
<proteinExistence type="predicted"/>